<name>A0A942T3C1_9BACI</name>
<dbReference type="InterPro" id="IPR058705">
    <property type="entry name" value="A_ENA"/>
</dbReference>
<dbReference type="EMBL" id="JAGYPE020000082">
    <property type="protein sequence ID" value="MCH6269164.1"/>
    <property type="molecule type" value="Genomic_DNA"/>
</dbReference>
<evidence type="ECO:0000313" key="2">
    <source>
        <dbReference type="EMBL" id="MCH6269164.1"/>
    </source>
</evidence>
<comment type="caution">
    <text evidence="1">The sequence shown here is derived from an EMBL/GenBank/DDBJ whole genome shotgun (WGS) entry which is preliminary data.</text>
</comment>
<dbReference type="RefSeq" id="WP_213144222.1">
    <property type="nucleotide sequence ID" value="NZ_JAGYPE020000082.1"/>
</dbReference>
<dbReference type="AlphaFoldDB" id="A0A942T3C1"/>
<gene>
    <name evidence="2" type="ORF">KHB02_026915</name>
    <name evidence="1" type="ORF">KHB02_23350</name>
</gene>
<dbReference type="Pfam" id="PF26595">
    <property type="entry name" value="A_ENA"/>
    <property type="match status" value="1"/>
</dbReference>
<reference evidence="1" key="1">
    <citation type="submission" date="2021-05" db="EMBL/GenBank/DDBJ databases">
        <title>Novel Bacillus species.</title>
        <authorList>
            <person name="Liu G."/>
        </authorList>
    </citation>
    <scope>NUCLEOTIDE SEQUENCE</scope>
    <source>
        <strain evidence="1 3">FJAT-50051</strain>
    </source>
</reference>
<organism evidence="1">
    <name type="scientific">Neobacillus citreus</name>
    <dbReference type="NCBI Taxonomy" id="2833578"/>
    <lineage>
        <taxon>Bacteria</taxon>
        <taxon>Bacillati</taxon>
        <taxon>Bacillota</taxon>
        <taxon>Bacilli</taxon>
        <taxon>Bacillales</taxon>
        <taxon>Bacillaceae</taxon>
        <taxon>Neobacillus</taxon>
    </lineage>
</organism>
<keyword evidence="3" id="KW-1185">Reference proteome</keyword>
<evidence type="ECO:0000313" key="1">
    <source>
        <dbReference type="EMBL" id="MBS4184336.1"/>
    </source>
</evidence>
<dbReference type="EMBL" id="JAGYPE010000004">
    <property type="protein sequence ID" value="MBS4184336.1"/>
    <property type="molecule type" value="Genomic_DNA"/>
</dbReference>
<evidence type="ECO:0000313" key="3">
    <source>
        <dbReference type="Proteomes" id="UP000677265"/>
    </source>
</evidence>
<protein>
    <submittedName>
        <fullName evidence="1">Uncharacterized protein</fullName>
    </submittedName>
</protein>
<accession>A0A942T3C1</accession>
<proteinExistence type="predicted"/>
<dbReference type="Proteomes" id="UP000677265">
    <property type="component" value="Unassembled WGS sequence"/>
</dbReference>
<sequence>MPQAYFPNFSLRFRSAFRMEALAVRQVLLASGYSGGGRQIETEFTSMSCSGGHKNYLDESEVSYTVEFEDNTDPNSILSDALENLENAEEINEAAENIQQVLGTDPESTEGSVTLNDLLAVNELADETLQQAISDELAPPPICGCMATNQAGNNFDINRGTGDNFTTVIVNAVVQPPNDHGSVIYNGHICQSCMSDNEFTFTYGGNDTVPAFVFTATTFNVPHCANQIVTITGQGITDNPALFGPNPVSYSLVLNGVMGSKSISILITGSNGTTFFATTTQVGNGELVVTNCP</sequence>